<dbReference type="PROSITE" id="PS50089">
    <property type="entry name" value="ZF_RING_2"/>
    <property type="match status" value="1"/>
</dbReference>
<proteinExistence type="predicted"/>
<keyword evidence="1" id="KW-0479">Metal-binding</keyword>
<dbReference type="AlphaFoldDB" id="A0A813K6N0"/>
<dbReference type="SUPFAM" id="SSF57850">
    <property type="entry name" value="RING/U-box"/>
    <property type="match status" value="1"/>
</dbReference>
<accession>A0A813K6N0</accession>
<keyword evidence="1" id="KW-0863">Zinc-finger</keyword>
<dbReference type="EMBL" id="CAJNNW010028950">
    <property type="protein sequence ID" value="CAE8698404.1"/>
    <property type="molecule type" value="Genomic_DNA"/>
</dbReference>
<evidence type="ECO:0000256" key="1">
    <source>
        <dbReference type="PROSITE-ProRule" id="PRU00175"/>
    </source>
</evidence>
<protein>
    <recommendedName>
        <fullName evidence="2">RING-type domain-containing protein</fullName>
    </recommendedName>
</protein>
<feature type="domain" description="RING-type" evidence="2">
    <location>
        <begin position="6"/>
        <end position="56"/>
    </location>
</feature>
<reference evidence="3" key="1">
    <citation type="submission" date="2021-02" db="EMBL/GenBank/DDBJ databases">
        <authorList>
            <person name="Dougan E. K."/>
            <person name="Rhodes N."/>
            <person name="Thang M."/>
            <person name="Chan C."/>
        </authorList>
    </citation>
    <scope>NUCLEOTIDE SEQUENCE</scope>
</reference>
<comment type="caution">
    <text evidence="3">The sequence shown here is derived from an EMBL/GenBank/DDBJ whole genome shotgun (WGS) entry which is preliminary data.</text>
</comment>
<evidence type="ECO:0000259" key="2">
    <source>
        <dbReference type="PROSITE" id="PS50089"/>
    </source>
</evidence>
<name>A0A813K6N0_POLGL</name>
<gene>
    <name evidence="3" type="ORF">PGLA2088_LOCUS30721</name>
</gene>
<evidence type="ECO:0000313" key="3">
    <source>
        <dbReference type="EMBL" id="CAE8698404.1"/>
    </source>
</evidence>
<sequence length="109" mass="11489">VSNALCSLCKFHLRHGAQGCLRLRTCGHEVHTACFNDLLQGGSKSQGFLRSACPQCGECWAEWALKKRSPGEAEATASAGTPRAGQVHKSPALALLLGSGMPSRCITVP</sequence>
<dbReference type="InterPro" id="IPR001841">
    <property type="entry name" value="Znf_RING"/>
</dbReference>
<evidence type="ECO:0000313" key="4">
    <source>
        <dbReference type="Proteomes" id="UP000626109"/>
    </source>
</evidence>
<organism evidence="3 4">
    <name type="scientific">Polarella glacialis</name>
    <name type="common">Dinoflagellate</name>
    <dbReference type="NCBI Taxonomy" id="89957"/>
    <lineage>
        <taxon>Eukaryota</taxon>
        <taxon>Sar</taxon>
        <taxon>Alveolata</taxon>
        <taxon>Dinophyceae</taxon>
        <taxon>Suessiales</taxon>
        <taxon>Suessiaceae</taxon>
        <taxon>Polarella</taxon>
    </lineage>
</organism>
<feature type="non-terminal residue" evidence="3">
    <location>
        <position position="109"/>
    </location>
</feature>
<dbReference type="Proteomes" id="UP000626109">
    <property type="component" value="Unassembled WGS sequence"/>
</dbReference>
<dbReference type="GO" id="GO:0008270">
    <property type="term" value="F:zinc ion binding"/>
    <property type="evidence" value="ECO:0007669"/>
    <property type="project" value="UniProtKB-KW"/>
</dbReference>
<keyword evidence="1" id="KW-0862">Zinc</keyword>